<feature type="transmembrane region" description="Helical" evidence="1">
    <location>
        <begin position="92"/>
        <end position="115"/>
    </location>
</feature>
<keyword evidence="1" id="KW-0812">Transmembrane</keyword>
<dbReference type="OrthoDB" id="9255956at2"/>
<reference evidence="2 3" key="1">
    <citation type="submission" date="2016-03" db="EMBL/GenBank/DDBJ databases">
        <title>Deep-sea bacteria in the southern Pacific.</title>
        <authorList>
            <person name="Tang K."/>
        </authorList>
    </citation>
    <scope>NUCLEOTIDE SEQUENCE [LARGE SCALE GENOMIC DNA]</scope>
    <source>
        <strain evidence="2 3">JLT2016</strain>
    </source>
</reference>
<evidence type="ECO:0000313" key="2">
    <source>
        <dbReference type="EMBL" id="APX22330.1"/>
    </source>
</evidence>
<dbReference type="AlphaFoldDB" id="A0A1U7D2N6"/>
<evidence type="ECO:0008006" key="4">
    <source>
        <dbReference type="Google" id="ProtNLM"/>
    </source>
</evidence>
<gene>
    <name evidence="2" type="ORF">Ga0080559_TMP1534</name>
</gene>
<organism evidence="2 3">
    <name type="scientific">Salipiger profundus</name>
    <dbReference type="NCBI Taxonomy" id="1229727"/>
    <lineage>
        <taxon>Bacteria</taxon>
        <taxon>Pseudomonadati</taxon>
        <taxon>Pseudomonadota</taxon>
        <taxon>Alphaproteobacteria</taxon>
        <taxon>Rhodobacterales</taxon>
        <taxon>Roseobacteraceae</taxon>
        <taxon>Salipiger</taxon>
    </lineage>
</organism>
<feature type="transmembrane region" description="Helical" evidence="1">
    <location>
        <begin position="7"/>
        <end position="30"/>
    </location>
</feature>
<dbReference type="RefSeq" id="WP_076622724.1">
    <property type="nucleotide sequence ID" value="NZ_BMEW01000011.1"/>
</dbReference>
<feature type="transmembrane region" description="Helical" evidence="1">
    <location>
        <begin position="122"/>
        <end position="141"/>
    </location>
</feature>
<keyword evidence="3" id="KW-1185">Reference proteome</keyword>
<dbReference type="EMBL" id="CP014796">
    <property type="protein sequence ID" value="APX22330.1"/>
    <property type="molecule type" value="Genomic_DNA"/>
</dbReference>
<dbReference type="Proteomes" id="UP000186559">
    <property type="component" value="Chromosome"/>
</dbReference>
<keyword evidence="1" id="KW-1133">Transmembrane helix</keyword>
<evidence type="ECO:0000256" key="1">
    <source>
        <dbReference type="SAM" id="Phobius"/>
    </source>
</evidence>
<name>A0A1U7D2N6_9RHOB</name>
<feature type="transmembrane region" description="Helical" evidence="1">
    <location>
        <begin position="369"/>
        <end position="387"/>
    </location>
</feature>
<feature type="transmembrane region" description="Helical" evidence="1">
    <location>
        <begin position="394"/>
        <end position="415"/>
    </location>
</feature>
<keyword evidence="1" id="KW-0472">Membrane</keyword>
<dbReference type="KEGG" id="tpro:Ga0080559_TMP1534"/>
<evidence type="ECO:0000313" key="3">
    <source>
        <dbReference type="Proteomes" id="UP000186559"/>
    </source>
</evidence>
<feature type="transmembrane region" description="Helical" evidence="1">
    <location>
        <begin position="164"/>
        <end position="191"/>
    </location>
</feature>
<proteinExistence type="predicted"/>
<feature type="transmembrane region" description="Helical" evidence="1">
    <location>
        <begin position="203"/>
        <end position="221"/>
    </location>
</feature>
<protein>
    <recommendedName>
        <fullName evidence="4">Dolichyl-phosphate-mannose-protein mannosyltransferase</fullName>
    </recommendedName>
</protein>
<sequence length="451" mass="49189">MQTARQSLVLSALIAVLLIAVFTVSLGPVINNGDYWRVNGSMWIDIREWTQPPRVVPLGAEQAFLRPESPAGLLGMMLAGAHRLVGATGFSVALWFVVLSSIYWSGAIAHLTALAGRMRATCLLLFALFYATFCGFFYSFFEESFTIAILPWLLFAADPRRFNIWIFSALCVLLLTSKSQAIFFFPVLAFYAWRGIRARGRPLWTGLVFLLLCGAAIAATLHKSHPVPNSYNRLFNGLGWTTMQVEDWPATQFSQRLAYFSANREALALPGPVTCVPGAQRLMGTTFWPTGQEILDAAETSDAAATQAETLLSLGLSEFAACLGEVTSPAEYLATTFEVAMGSDYRLEYIALGGPRGENSLIGKLQSVLLARLAPVMLAVLLIVALVSASPSGVIVAIYAFGAAPLFVILGDGFYEFEKHMMPHLAFLLIPAIELLRRRFSAPEPTTPRAA</sequence>
<accession>A0A1U7D2N6</accession>